<accession>A0ABM9S8K3</accession>
<organism evidence="2 3">
    <name type="scientific">Yersinia nurmii</name>
    <dbReference type="NCBI Taxonomy" id="685706"/>
    <lineage>
        <taxon>Bacteria</taxon>
        <taxon>Pseudomonadati</taxon>
        <taxon>Pseudomonadota</taxon>
        <taxon>Gammaproteobacteria</taxon>
        <taxon>Enterobacterales</taxon>
        <taxon>Yersiniaceae</taxon>
        <taxon>Yersinia</taxon>
    </lineage>
</organism>
<sequence>MINLILKIFPMIFHGVGQAFFGGGIIMFVYFIFFSNSDSKFIYAGISVICLIASFGIYFIGDKISDRLFWREKDKLLKYNKNPFNK</sequence>
<keyword evidence="1" id="KW-0812">Transmembrane</keyword>
<comment type="caution">
    <text evidence="2">The sequence shown here is derived from an EMBL/GenBank/DDBJ whole genome shotgun (WGS) entry which is preliminary data.</text>
</comment>
<dbReference type="RefSeq" id="WP_049597805.1">
    <property type="nucleotide sequence ID" value="NZ_CPYD01000005.1"/>
</dbReference>
<dbReference type="Proteomes" id="UP000040578">
    <property type="component" value="Unassembled WGS sequence"/>
</dbReference>
<feature type="transmembrane region" description="Helical" evidence="1">
    <location>
        <begin position="41"/>
        <end position="61"/>
    </location>
</feature>
<keyword evidence="3" id="KW-1185">Reference proteome</keyword>
<name>A0ABM9S8K3_9GAMM</name>
<proteinExistence type="predicted"/>
<keyword evidence="1" id="KW-1133">Transmembrane helix</keyword>
<evidence type="ECO:0000256" key="1">
    <source>
        <dbReference type="SAM" id="Phobius"/>
    </source>
</evidence>
<dbReference type="EMBL" id="CPYD01000005">
    <property type="protein sequence ID" value="CNE48472.1"/>
    <property type="molecule type" value="Genomic_DNA"/>
</dbReference>
<evidence type="ECO:0000313" key="2">
    <source>
        <dbReference type="EMBL" id="CNE48472.1"/>
    </source>
</evidence>
<reference evidence="2 3" key="1">
    <citation type="submission" date="2015-03" db="EMBL/GenBank/DDBJ databases">
        <authorList>
            <consortium name="Pathogen Informatics"/>
            <person name="Murphy D."/>
        </authorList>
    </citation>
    <scope>NUCLEOTIDE SEQUENCE [LARGE SCALE GENOMIC DNA]</scope>
    <source>
        <strain evidence="3">type strain: CIP110231</strain>
    </source>
</reference>
<evidence type="ECO:0000313" key="3">
    <source>
        <dbReference type="Proteomes" id="UP000040578"/>
    </source>
</evidence>
<protein>
    <submittedName>
        <fullName evidence="2">Uncharacterized protein</fullName>
    </submittedName>
</protein>
<keyword evidence="1" id="KW-0472">Membrane</keyword>
<gene>
    <name evidence="2" type="ORF">ERS137967_01671</name>
</gene>
<feature type="transmembrane region" description="Helical" evidence="1">
    <location>
        <begin position="12"/>
        <end position="35"/>
    </location>
</feature>